<organism evidence="13 14">
    <name type="scientific">Cocleimonas flava</name>
    <dbReference type="NCBI Taxonomy" id="634765"/>
    <lineage>
        <taxon>Bacteria</taxon>
        <taxon>Pseudomonadati</taxon>
        <taxon>Pseudomonadota</taxon>
        <taxon>Gammaproteobacteria</taxon>
        <taxon>Thiotrichales</taxon>
        <taxon>Thiotrichaceae</taxon>
        <taxon>Cocleimonas</taxon>
    </lineage>
</organism>
<dbReference type="InterPro" id="IPR033910">
    <property type="entry name" value="GluRS_core"/>
</dbReference>
<keyword evidence="7 10" id="KW-0067">ATP-binding</keyword>
<feature type="domain" description="Aminoacyl-tRNA synthetase class I anticodon-binding" evidence="12">
    <location>
        <begin position="330"/>
        <end position="471"/>
    </location>
</feature>
<evidence type="ECO:0000256" key="5">
    <source>
        <dbReference type="ARBA" id="ARBA00022598"/>
    </source>
</evidence>
<keyword evidence="6 10" id="KW-0547">Nucleotide-binding</keyword>
<dbReference type="PRINTS" id="PR00987">
    <property type="entry name" value="TRNASYNTHGLU"/>
</dbReference>
<keyword evidence="5 10" id="KW-0436">Ligase</keyword>
<feature type="short sequence motif" description="'KMSKS' region" evidence="10">
    <location>
        <begin position="248"/>
        <end position="252"/>
    </location>
</feature>
<comment type="catalytic activity">
    <reaction evidence="10">
        <text>tRNA(Glu) + L-glutamate + ATP = L-glutamyl-tRNA(Glu) + AMP + diphosphate</text>
        <dbReference type="Rhea" id="RHEA:23540"/>
        <dbReference type="Rhea" id="RHEA-COMP:9663"/>
        <dbReference type="Rhea" id="RHEA-COMP:9680"/>
        <dbReference type="ChEBI" id="CHEBI:29985"/>
        <dbReference type="ChEBI" id="CHEBI:30616"/>
        <dbReference type="ChEBI" id="CHEBI:33019"/>
        <dbReference type="ChEBI" id="CHEBI:78442"/>
        <dbReference type="ChEBI" id="CHEBI:78520"/>
        <dbReference type="ChEBI" id="CHEBI:456215"/>
        <dbReference type="EC" id="6.1.1.17"/>
    </reaction>
</comment>
<comment type="subcellular location">
    <subcellularLocation>
        <location evidence="1 10">Cytoplasm</location>
    </subcellularLocation>
</comment>
<reference evidence="13 14" key="1">
    <citation type="submission" date="2019-03" db="EMBL/GenBank/DDBJ databases">
        <title>Genomic Encyclopedia of Type Strains, Phase IV (KMG-IV): sequencing the most valuable type-strain genomes for metagenomic binning, comparative biology and taxonomic classification.</title>
        <authorList>
            <person name="Goeker M."/>
        </authorList>
    </citation>
    <scope>NUCLEOTIDE SEQUENCE [LARGE SCALE GENOMIC DNA]</scope>
    <source>
        <strain evidence="13 14">DSM 24830</strain>
    </source>
</reference>
<dbReference type="InterPro" id="IPR000924">
    <property type="entry name" value="Glu/Gln-tRNA-synth"/>
</dbReference>
<dbReference type="InterPro" id="IPR020751">
    <property type="entry name" value="aa-tRNA-synth_I_codon-bd_sub2"/>
</dbReference>
<dbReference type="InterPro" id="IPR008925">
    <property type="entry name" value="aa_tRNA-synth_I_cd-bd_sf"/>
</dbReference>
<gene>
    <name evidence="10" type="primary">gltX</name>
    <name evidence="13" type="ORF">EV695_1552</name>
</gene>
<dbReference type="Gene3D" id="1.10.10.350">
    <property type="match status" value="1"/>
</dbReference>
<feature type="binding site" evidence="10">
    <location>
        <position position="138"/>
    </location>
    <ligand>
        <name>Zn(2+)</name>
        <dbReference type="ChEBI" id="CHEBI:29105"/>
    </ligand>
</feature>
<feature type="binding site" evidence="10">
    <location>
        <position position="113"/>
    </location>
    <ligand>
        <name>Zn(2+)</name>
        <dbReference type="ChEBI" id="CHEBI:29105"/>
    </ligand>
</feature>
<dbReference type="InterPro" id="IPR045462">
    <property type="entry name" value="aa-tRNA-synth_I_cd-bd"/>
</dbReference>
<feature type="binding site" evidence="10">
    <location>
        <position position="111"/>
    </location>
    <ligand>
        <name>Zn(2+)</name>
        <dbReference type="ChEBI" id="CHEBI:29105"/>
    </ligand>
</feature>
<feature type="binding site" evidence="10">
    <location>
        <position position="251"/>
    </location>
    <ligand>
        <name>ATP</name>
        <dbReference type="ChEBI" id="CHEBI:30616"/>
    </ligand>
</feature>
<comment type="subunit">
    <text evidence="3 10">Monomer.</text>
</comment>
<evidence type="ECO:0000256" key="4">
    <source>
        <dbReference type="ARBA" id="ARBA00022490"/>
    </source>
</evidence>
<dbReference type="InterPro" id="IPR049940">
    <property type="entry name" value="GluQ/Sye"/>
</dbReference>
<dbReference type="GO" id="GO:0005524">
    <property type="term" value="F:ATP binding"/>
    <property type="evidence" value="ECO:0007669"/>
    <property type="project" value="UniProtKB-UniRule"/>
</dbReference>
<dbReference type="Gene3D" id="3.40.50.620">
    <property type="entry name" value="HUPs"/>
    <property type="match status" value="1"/>
</dbReference>
<name>A0A4R1F8I7_9GAMM</name>
<dbReference type="CDD" id="cd00808">
    <property type="entry name" value="GluRS_core"/>
    <property type="match status" value="1"/>
</dbReference>
<dbReference type="AlphaFoldDB" id="A0A4R1F8I7"/>
<dbReference type="SUPFAM" id="SSF52374">
    <property type="entry name" value="Nucleotidylyl transferase"/>
    <property type="match status" value="1"/>
</dbReference>
<evidence type="ECO:0000256" key="1">
    <source>
        <dbReference type="ARBA" id="ARBA00004496"/>
    </source>
</evidence>
<evidence type="ECO:0000256" key="3">
    <source>
        <dbReference type="ARBA" id="ARBA00011245"/>
    </source>
</evidence>
<dbReference type="PANTHER" id="PTHR43311:SF2">
    <property type="entry name" value="GLUTAMATE--TRNA LIGASE, MITOCHONDRIAL-RELATED"/>
    <property type="match status" value="1"/>
</dbReference>
<keyword evidence="9 10" id="KW-0030">Aminoacyl-tRNA synthetase</keyword>
<dbReference type="GO" id="GO:0008270">
    <property type="term" value="F:zinc ion binding"/>
    <property type="evidence" value="ECO:0007669"/>
    <property type="project" value="UniProtKB-UniRule"/>
</dbReference>
<dbReference type="PANTHER" id="PTHR43311">
    <property type="entry name" value="GLUTAMATE--TRNA LIGASE"/>
    <property type="match status" value="1"/>
</dbReference>
<feature type="binding site" evidence="10">
    <location>
        <position position="140"/>
    </location>
    <ligand>
        <name>Zn(2+)</name>
        <dbReference type="ChEBI" id="CHEBI:29105"/>
    </ligand>
</feature>
<evidence type="ECO:0000313" key="13">
    <source>
        <dbReference type="EMBL" id="TCJ87051.1"/>
    </source>
</evidence>
<dbReference type="GO" id="GO:0006424">
    <property type="term" value="P:glutamyl-tRNA aminoacylation"/>
    <property type="evidence" value="ECO:0007669"/>
    <property type="project" value="UniProtKB-UniRule"/>
</dbReference>
<dbReference type="HAMAP" id="MF_00022">
    <property type="entry name" value="Glu_tRNA_synth_type1"/>
    <property type="match status" value="1"/>
</dbReference>
<keyword evidence="8 10" id="KW-0648">Protein biosynthesis</keyword>
<dbReference type="InterPro" id="IPR004527">
    <property type="entry name" value="Glu-tRNA-ligase_bac/mito"/>
</dbReference>
<keyword evidence="10" id="KW-0862">Zinc</keyword>
<evidence type="ECO:0000259" key="12">
    <source>
        <dbReference type="Pfam" id="PF19269"/>
    </source>
</evidence>
<dbReference type="Proteomes" id="UP000294887">
    <property type="component" value="Unassembled WGS sequence"/>
</dbReference>
<protein>
    <recommendedName>
        <fullName evidence="10">Glutamate--tRNA ligase</fullName>
        <ecNumber evidence="10">6.1.1.17</ecNumber>
    </recommendedName>
    <alternativeName>
        <fullName evidence="10">Glutamyl-tRNA synthetase</fullName>
        <shortName evidence="10">GluRS</shortName>
    </alternativeName>
</protein>
<evidence type="ECO:0000256" key="9">
    <source>
        <dbReference type="ARBA" id="ARBA00023146"/>
    </source>
</evidence>
<keyword evidence="10" id="KW-0479">Metal-binding</keyword>
<proteinExistence type="inferred from homology"/>
<comment type="function">
    <text evidence="10">Catalyzes the attachment of glutamate to tRNA(Glu) in a two-step reaction: glutamate is first activated by ATP to form Glu-AMP and then transferred to the acceptor end of tRNA(Glu).</text>
</comment>
<dbReference type="SUPFAM" id="SSF48163">
    <property type="entry name" value="An anticodon-binding domain of class I aminoacyl-tRNA synthetases"/>
    <property type="match status" value="1"/>
</dbReference>
<dbReference type="Pfam" id="PF00749">
    <property type="entry name" value="tRNA-synt_1c"/>
    <property type="match status" value="1"/>
</dbReference>
<dbReference type="GO" id="GO:0004818">
    <property type="term" value="F:glutamate-tRNA ligase activity"/>
    <property type="evidence" value="ECO:0007669"/>
    <property type="project" value="UniProtKB-UniRule"/>
</dbReference>
<feature type="domain" description="Glutamyl/glutaminyl-tRNA synthetase class Ib catalytic" evidence="11">
    <location>
        <begin position="16"/>
        <end position="316"/>
    </location>
</feature>
<dbReference type="Pfam" id="PF19269">
    <property type="entry name" value="Anticodon_2"/>
    <property type="match status" value="1"/>
</dbReference>
<evidence type="ECO:0000256" key="8">
    <source>
        <dbReference type="ARBA" id="ARBA00022917"/>
    </source>
</evidence>
<evidence type="ECO:0000256" key="10">
    <source>
        <dbReference type="HAMAP-Rule" id="MF_00022"/>
    </source>
</evidence>
<dbReference type="InterPro" id="IPR001412">
    <property type="entry name" value="aa-tRNA-synth_I_CS"/>
</dbReference>
<evidence type="ECO:0000256" key="7">
    <source>
        <dbReference type="ARBA" id="ARBA00022840"/>
    </source>
</evidence>
<evidence type="ECO:0000313" key="14">
    <source>
        <dbReference type="Proteomes" id="UP000294887"/>
    </source>
</evidence>
<sequence length="481" mass="54713">MLPFVSFKIKQIDIMIVTRFPPSPTGDLHIGGARTALYSWLYARQNNGKFILRIEDTDLERNSQKSIDAILDGMNWLGLDYDEGPIFQTDRFDRYKEVIQQLLDEGKAYRCDCSPEELDAVREQQRANKEKPKYNGKCRHRTDVPVEGSVVRFKNPLEGDVVIHDLVKGDIVINNRELDDLILARPNGVPTYNLTVVVDDMDMGMTHVIRGDDHINNTPRQINLFEALGAKLPAFAHVPMILGDDGKRLSKRHGAVGVMQYRDDGFIPQALLNYLLRLGWSHEDQEIFSREEMINLFKIEDVNVAPSTFNTKKLIWVNEQYIQTLPAEEIATHLQWHLDDQNLDTSNGPAITDVIDAHRERAKTLKELAHNIRYYYEDFEEFDANATKKHFKTATPGILQNLLDKFSAVENWNTESIDAVIKNTCEELELGMGKVGPALRVAVTGVAMSPSLDVTLNLIGKERTLERMEKAVEFATAKYAD</sequence>
<dbReference type="GO" id="GO:0000049">
    <property type="term" value="F:tRNA binding"/>
    <property type="evidence" value="ECO:0007669"/>
    <property type="project" value="InterPro"/>
</dbReference>
<dbReference type="GO" id="GO:0005829">
    <property type="term" value="C:cytosol"/>
    <property type="evidence" value="ECO:0007669"/>
    <property type="project" value="TreeGrafter"/>
</dbReference>
<keyword evidence="14" id="KW-1185">Reference proteome</keyword>
<evidence type="ECO:0000256" key="6">
    <source>
        <dbReference type="ARBA" id="ARBA00022741"/>
    </source>
</evidence>
<dbReference type="NCBIfam" id="TIGR00464">
    <property type="entry name" value="gltX_bact"/>
    <property type="match status" value="1"/>
</dbReference>
<dbReference type="InterPro" id="IPR014729">
    <property type="entry name" value="Rossmann-like_a/b/a_fold"/>
</dbReference>
<evidence type="ECO:0000256" key="2">
    <source>
        <dbReference type="ARBA" id="ARBA00007894"/>
    </source>
</evidence>
<dbReference type="EMBL" id="SMFQ01000003">
    <property type="protein sequence ID" value="TCJ87051.1"/>
    <property type="molecule type" value="Genomic_DNA"/>
</dbReference>
<evidence type="ECO:0000259" key="11">
    <source>
        <dbReference type="Pfam" id="PF00749"/>
    </source>
</evidence>
<comment type="cofactor">
    <cofactor evidence="10">
        <name>Zn(2+)</name>
        <dbReference type="ChEBI" id="CHEBI:29105"/>
    </cofactor>
    <text evidence="10">Binds 1 zinc ion per subunit.</text>
</comment>
<dbReference type="FunFam" id="3.40.50.620:FF:000007">
    <property type="entry name" value="Glutamate--tRNA ligase"/>
    <property type="match status" value="1"/>
</dbReference>
<feature type="short sequence motif" description="'HIGH' region" evidence="10">
    <location>
        <begin position="22"/>
        <end position="32"/>
    </location>
</feature>
<keyword evidence="4 10" id="KW-0963">Cytoplasm</keyword>
<comment type="similarity">
    <text evidence="2 10">Belongs to the class-I aminoacyl-tRNA synthetase family. Glutamate--tRNA ligase type 1 subfamily.</text>
</comment>
<comment type="caution">
    <text evidence="13">The sequence shown here is derived from an EMBL/GenBank/DDBJ whole genome shotgun (WGS) entry which is preliminary data.</text>
</comment>
<dbReference type="EC" id="6.1.1.17" evidence="10"/>
<accession>A0A4R1F8I7</accession>
<dbReference type="PROSITE" id="PS00178">
    <property type="entry name" value="AA_TRNA_LIGASE_I"/>
    <property type="match status" value="1"/>
</dbReference>
<dbReference type="InterPro" id="IPR020058">
    <property type="entry name" value="Glu/Gln-tRNA-synth_Ib_cat-dom"/>
</dbReference>